<dbReference type="KEGG" id="cre:CHLRE_07g335350v5"/>
<dbReference type="Gramene" id="PNW80923">
    <property type="protein sequence ID" value="PNW80923"/>
    <property type="gene ID" value="CHLRE_07g335350v5"/>
</dbReference>
<proteinExistence type="predicted"/>
<dbReference type="ExpressionAtlas" id="A0A2K3DK71">
    <property type="expression patterns" value="baseline"/>
</dbReference>
<feature type="region of interest" description="Disordered" evidence="1">
    <location>
        <begin position="235"/>
        <end position="297"/>
    </location>
</feature>
<organism evidence="2 3">
    <name type="scientific">Chlamydomonas reinhardtii</name>
    <name type="common">Chlamydomonas smithii</name>
    <dbReference type="NCBI Taxonomy" id="3055"/>
    <lineage>
        <taxon>Eukaryota</taxon>
        <taxon>Viridiplantae</taxon>
        <taxon>Chlorophyta</taxon>
        <taxon>core chlorophytes</taxon>
        <taxon>Chlorophyceae</taxon>
        <taxon>CS clade</taxon>
        <taxon>Chlamydomonadales</taxon>
        <taxon>Chlamydomonadaceae</taxon>
        <taxon>Chlamydomonas</taxon>
    </lineage>
</organism>
<dbReference type="RefSeq" id="XP_042922825.1">
    <property type="nucleotide sequence ID" value="XM_043064257.1"/>
</dbReference>
<dbReference type="Proteomes" id="UP000006906">
    <property type="component" value="Chromosome 7"/>
</dbReference>
<evidence type="ECO:0000313" key="3">
    <source>
        <dbReference type="Proteomes" id="UP000006906"/>
    </source>
</evidence>
<keyword evidence="3" id="KW-1185">Reference proteome</keyword>
<evidence type="ECO:0000313" key="2">
    <source>
        <dbReference type="EMBL" id="PNW80923.1"/>
    </source>
</evidence>
<name>A0A2K3DK71_CHLRE</name>
<accession>A0A2K3DK71</accession>
<dbReference type="AlphaFoldDB" id="A0A2K3DK71"/>
<feature type="compositionally biased region" description="Low complexity" evidence="1">
    <location>
        <begin position="260"/>
        <end position="273"/>
    </location>
</feature>
<gene>
    <name evidence="2" type="ORF">CHLRE_07g335350v5</name>
</gene>
<dbReference type="GeneID" id="5725702"/>
<reference evidence="2 3" key="1">
    <citation type="journal article" date="2007" name="Science">
        <title>The Chlamydomonas genome reveals the evolution of key animal and plant functions.</title>
        <authorList>
            <person name="Merchant S.S."/>
            <person name="Prochnik S.E."/>
            <person name="Vallon O."/>
            <person name="Harris E.H."/>
            <person name="Karpowicz S.J."/>
            <person name="Witman G.B."/>
            <person name="Terry A."/>
            <person name="Salamov A."/>
            <person name="Fritz-Laylin L.K."/>
            <person name="Marechal-Drouard L."/>
            <person name="Marshall W.F."/>
            <person name="Qu L.H."/>
            <person name="Nelson D.R."/>
            <person name="Sanderfoot A.A."/>
            <person name="Spalding M.H."/>
            <person name="Kapitonov V.V."/>
            <person name="Ren Q."/>
            <person name="Ferris P."/>
            <person name="Lindquist E."/>
            <person name="Shapiro H."/>
            <person name="Lucas S.M."/>
            <person name="Grimwood J."/>
            <person name="Schmutz J."/>
            <person name="Cardol P."/>
            <person name="Cerutti H."/>
            <person name="Chanfreau G."/>
            <person name="Chen C.L."/>
            <person name="Cognat V."/>
            <person name="Croft M.T."/>
            <person name="Dent R."/>
            <person name="Dutcher S."/>
            <person name="Fernandez E."/>
            <person name="Fukuzawa H."/>
            <person name="Gonzalez-Ballester D."/>
            <person name="Gonzalez-Halphen D."/>
            <person name="Hallmann A."/>
            <person name="Hanikenne M."/>
            <person name="Hippler M."/>
            <person name="Inwood W."/>
            <person name="Jabbari K."/>
            <person name="Kalanon M."/>
            <person name="Kuras R."/>
            <person name="Lefebvre P.A."/>
            <person name="Lemaire S.D."/>
            <person name="Lobanov A.V."/>
            <person name="Lohr M."/>
            <person name="Manuell A."/>
            <person name="Meier I."/>
            <person name="Mets L."/>
            <person name="Mittag M."/>
            <person name="Mittelmeier T."/>
            <person name="Moroney J.V."/>
            <person name="Moseley J."/>
            <person name="Napoli C."/>
            <person name="Nedelcu A.M."/>
            <person name="Niyogi K."/>
            <person name="Novoselov S.V."/>
            <person name="Paulsen I.T."/>
            <person name="Pazour G."/>
            <person name="Purton S."/>
            <person name="Ral J.P."/>
            <person name="Riano-Pachon D.M."/>
            <person name="Riekhof W."/>
            <person name="Rymarquis L."/>
            <person name="Schroda M."/>
            <person name="Stern D."/>
            <person name="Umen J."/>
            <person name="Willows R."/>
            <person name="Wilson N."/>
            <person name="Zimmer S.L."/>
            <person name="Allmer J."/>
            <person name="Balk J."/>
            <person name="Bisova K."/>
            <person name="Chen C.J."/>
            <person name="Elias M."/>
            <person name="Gendler K."/>
            <person name="Hauser C."/>
            <person name="Lamb M.R."/>
            <person name="Ledford H."/>
            <person name="Long J.C."/>
            <person name="Minagawa J."/>
            <person name="Page M.D."/>
            <person name="Pan J."/>
            <person name="Pootakham W."/>
            <person name="Roje S."/>
            <person name="Rose A."/>
            <person name="Stahlberg E."/>
            <person name="Terauchi A.M."/>
            <person name="Yang P."/>
            <person name="Ball S."/>
            <person name="Bowler C."/>
            <person name="Dieckmann C.L."/>
            <person name="Gladyshev V.N."/>
            <person name="Green P."/>
            <person name="Jorgensen R."/>
            <person name="Mayfield S."/>
            <person name="Mueller-Roeber B."/>
            <person name="Rajamani S."/>
            <person name="Sayre R.T."/>
            <person name="Brokstein P."/>
            <person name="Dubchak I."/>
            <person name="Goodstein D."/>
            <person name="Hornick L."/>
            <person name="Huang Y.W."/>
            <person name="Jhaveri J."/>
            <person name="Luo Y."/>
            <person name="Martinez D."/>
            <person name="Ngau W.C."/>
            <person name="Otillar B."/>
            <person name="Poliakov A."/>
            <person name="Porter A."/>
            <person name="Szajkowski L."/>
            <person name="Werner G."/>
            <person name="Zhou K."/>
            <person name="Grigoriev I.V."/>
            <person name="Rokhsar D.S."/>
            <person name="Grossman A.R."/>
        </authorList>
    </citation>
    <scope>NUCLEOTIDE SEQUENCE [LARGE SCALE GENOMIC DNA]</scope>
    <source>
        <strain evidence="3">CC-503</strain>
    </source>
</reference>
<feature type="compositionally biased region" description="Low complexity" evidence="1">
    <location>
        <begin position="236"/>
        <end position="251"/>
    </location>
</feature>
<dbReference type="EMBL" id="CM008968">
    <property type="protein sequence ID" value="PNW80923.1"/>
    <property type="molecule type" value="Genomic_DNA"/>
</dbReference>
<sequence length="605" mass="64304">MSGLKSEEFSSKDVTEKPHPNIYIQLEDCYDSHLDRELAGSRLLEAWAACMLAYAARATAGGPADGGTGTIFTISPCLFNRGVWDQYWSTGDLAAAPALQALLSLATVRNLASLDRGSSYGQAAAAAATGSEDGECGPPWTLIHPAAGQTASVSALLAGGGELALQVWQRILDRRLAAAATASSSVVGPAVAAGVAEDWARGPGSLPRPGLEQLRAQEAEVKRLQAARREVYRSLQAADEAQQQQKQQQKQAKGRGGAAGKSRQGQAQGQERGQPGGGAGASSSQATALTPERRAELESRAAALTAQLRQARHLPAVVPTSERDTVKPIQKGYISVPLERAQHTLYTGDPALRLGPPGYRIHFTTTSVVMEAFVEEAPGMGYHCFVRPYVAARAVAAELRLRGVVLPAGLEKLLEEAPEAINDDDVSWMNKILRRAGKELMLPQPLPAQLALPPWNDAATSDVCIRLANAARAEWVKWAAQQSPSLITRDECPIDATMNARAACSAVDCALTAARLLARSAPPSVQARRAAVRRLRQLWRCYCAALEAALGLVQRGRGAEEATAAAQGKRLLPDKHFGTVWGILSVTALTSSGCYQRRAGGWQAK</sequence>
<evidence type="ECO:0000256" key="1">
    <source>
        <dbReference type="SAM" id="MobiDB-lite"/>
    </source>
</evidence>
<dbReference type="InParanoid" id="A0A2K3DK71"/>
<protein>
    <submittedName>
        <fullName evidence="2">Uncharacterized protein</fullName>
    </submittedName>
</protein>